<feature type="transmembrane region" description="Helical" evidence="1">
    <location>
        <begin position="7"/>
        <end position="23"/>
    </location>
</feature>
<name>A0A163X209_9FLAO</name>
<comment type="caution">
    <text evidence="2">The sequence shown here is derived from an EMBL/GenBank/DDBJ whole genome shotgun (WGS) entry which is preliminary data.</text>
</comment>
<keyword evidence="1" id="KW-0472">Membrane</keyword>
<protein>
    <submittedName>
        <fullName evidence="2">Uncharacterized protein</fullName>
    </submittedName>
</protein>
<feature type="transmembrane region" description="Helical" evidence="1">
    <location>
        <begin position="29"/>
        <end position="50"/>
    </location>
</feature>
<evidence type="ECO:0000313" key="3">
    <source>
        <dbReference type="Proteomes" id="UP000076630"/>
    </source>
</evidence>
<reference evidence="2 3" key="1">
    <citation type="submission" date="2016-01" db="EMBL/GenBank/DDBJ databases">
        <title>Whole genome sequencing of Myroides marinus L41.</title>
        <authorList>
            <person name="Hong K.W."/>
        </authorList>
    </citation>
    <scope>NUCLEOTIDE SEQUENCE [LARGE SCALE GENOMIC DNA]</scope>
    <source>
        <strain evidence="2 3">L41</strain>
    </source>
</reference>
<keyword evidence="1" id="KW-1133">Transmembrane helix</keyword>
<dbReference type="EMBL" id="LQNU01000073">
    <property type="protein sequence ID" value="KZE77181.1"/>
    <property type="molecule type" value="Genomic_DNA"/>
</dbReference>
<organism evidence="2 3">
    <name type="scientific">Myroides marinus</name>
    <dbReference type="NCBI Taxonomy" id="703342"/>
    <lineage>
        <taxon>Bacteria</taxon>
        <taxon>Pseudomonadati</taxon>
        <taxon>Bacteroidota</taxon>
        <taxon>Flavobacteriia</taxon>
        <taxon>Flavobacteriales</taxon>
        <taxon>Flavobacteriaceae</taxon>
        <taxon>Myroides</taxon>
    </lineage>
</organism>
<dbReference type="AlphaFoldDB" id="A0A163X209"/>
<evidence type="ECO:0000313" key="2">
    <source>
        <dbReference type="EMBL" id="KZE77181.1"/>
    </source>
</evidence>
<dbReference type="RefSeq" id="WP_038987140.1">
    <property type="nucleotide sequence ID" value="NZ_JWJO01000042.1"/>
</dbReference>
<proteinExistence type="predicted"/>
<sequence>MFKYKVVLIPFSIGVLFVMGRFLPTNSPLLRGVFVLIVLFASVYGLYYLLKNSISLENKDQIIIVDKTGEGGERHSFKKITSKPNMFKSAVSDVDLYFNEQELCVVDSSGTQTIFPISTITELKRTDVRINNSNVWRIVIKEENKEITFKFTHNVRFWNKNFVEFHEFLSSFNPEVVKTKWNYLRM</sequence>
<keyword evidence="3" id="KW-1185">Reference proteome</keyword>
<gene>
    <name evidence="2" type="ORF">AV926_14725</name>
</gene>
<dbReference type="OrthoDB" id="706715at2"/>
<accession>A0A163X209</accession>
<keyword evidence="1" id="KW-0812">Transmembrane</keyword>
<dbReference type="Proteomes" id="UP000076630">
    <property type="component" value="Unassembled WGS sequence"/>
</dbReference>
<evidence type="ECO:0000256" key="1">
    <source>
        <dbReference type="SAM" id="Phobius"/>
    </source>
</evidence>